<reference evidence="1" key="1">
    <citation type="submission" date="2022-03" db="EMBL/GenBank/DDBJ databases">
        <title>Fererhizobium litorale gen. nov., sp. nov., isolated from sandy sediments of the Sea of Japan seashore.</title>
        <authorList>
            <person name="Romanenko L."/>
            <person name="Kurilenko V."/>
            <person name="Otstavnykh N."/>
            <person name="Svetashev V."/>
            <person name="Tekutyeva L."/>
            <person name="Isaeva M."/>
            <person name="Mikhailov V."/>
        </authorList>
    </citation>
    <scope>NUCLEOTIDE SEQUENCE</scope>
    <source>
        <strain evidence="1">KMM 9576</strain>
    </source>
</reference>
<gene>
    <name evidence="1" type="ORF">MRS75_13980</name>
</gene>
<protein>
    <submittedName>
        <fullName evidence="1">Uncharacterized protein</fullName>
    </submittedName>
</protein>
<comment type="caution">
    <text evidence="1">The sequence shown here is derived from an EMBL/GenBank/DDBJ whole genome shotgun (WGS) entry which is preliminary data.</text>
</comment>
<evidence type="ECO:0000313" key="1">
    <source>
        <dbReference type="EMBL" id="MDI7923190.1"/>
    </source>
</evidence>
<name>A0AAE3QFR9_9HYPH</name>
<accession>A0AAE3QFR9</accession>
<evidence type="ECO:0000313" key="2">
    <source>
        <dbReference type="Proteomes" id="UP001161580"/>
    </source>
</evidence>
<proteinExistence type="predicted"/>
<sequence>MADKSTFTPEEWKLILESVMMAGIAVTAAEPSGLWGMLKESFASSSTLVKVKADTNANPLIKAIVDDFSTSEGRTTARDGLKAKLSGAKPIDMKTKGIETIREASAIVEAKAPHDAAAFKSWLYQISESVAEAAKEGGFLGIGGVPVSEAEKATLAEISTALKIA</sequence>
<dbReference type="AlphaFoldDB" id="A0AAE3QFR9"/>
<dbReference type="EMBL" id="JALDYZ010000007">
    <property type="protein sequence ID" value="MDI7923190.1"/>
    <property type="molecule type" value="Genomic_DNA"/>
</dbReference>
<dbReference type="Proteomes" id="UP001161580">
    <property type="component" value="Unassembled WGS sequence"/>
</dbReference>
<dbReference type="RefSeq" id="WP_311787456.1">
    <property type="nucleotide sequence ID" value="NZ_JALDYY010000009.1"/>
</dbReference>
<organism evidence="1 2">
    <name type="scientific">Ferirhizobium litorale</name>
    <dbReference type="NCBI Taxonomy" id="2927786"/>
    <lineage>
        <taxon>Bacteria</taxon>
        <taxon>Pseudomonadati</taxon>
        <taxon>Pseudomonadota</taxon>
        <taxon>Alphaproteobacteria</taxon>
        <taxon>Hyphomicrobiales</taxon>
        <taxon>Rhizobiaceae</taxon>
        <taxon>Ferirhizobium</taxon>
    </lineage>
</organism>
<keyword evidence="2" id="KW-1185">Reference proteome</keyword>